<feature type="non-terminal residue" evidence="2">
    <location>
        <position position="827"/>
    </location>
</feature>
<accession>A0A821U204</accession>
<evidence type="ECO:0000256" key="1">
    <source>
        <dbReference type="SAM" id="MobiDB-lite"/>
    </source>
</evidence>
<feature type="compositionally biased region" description="Basic and acidic residues" evidence="1">
    <location>
        <begin position="39"/>
        <end position="124"/>
    </location>
</feature>
<feature type="compositionally biased region" description="Basic and acidic residues" evidence="1">
    <location>
        <begin position="132"/>
        <end position="166"/>
    </location>
</feature>
<proteinExistence type="predicted"/>
<gene>
    <name evidence="2" type="ORF">TOA249_LOCUS29398</name>
</gene>
<evidence type="ECO:0000313" key="3">
    <source>
        <dbReference type="Proteomes" id="UP000663838"/>
    </source>
</evidence>
<feature type="compositionally biased region" description="Low complexity" evidence="1">
    <location>
        <begin position="242"/>
        <end position="325"/>
    </location>
</feature>
<comment type="caution">
    <text evidence="2">The sequence shown here is derived from an EMBL/GenBank/DDBJ whole genome shotgun (WGS) entry which is preliminary data.</text>
</comment>
<feature type="compositionally biased region" description="Polar residues" evidence="1">
    <location>
        <begin position="334"/>
        <end position="347"/>
    </location>
</feature>
<reference evidence="2" key="1">
    <citation type="submission" date="2021-02" db="EMBL/GenBank/DDBJ databases">
        <authorList>
            <person name="Nowell W R."/>
        </authorList>
    </citation>
    <scope>NUCLEOTIDE SEQUENCE</scope>
</reference>
<name>A0A821U204_9BILA</name>
<sequence length="827" mass="87957">APEPAPASPKTAAAASSQRDGKRGASTASKQGDAQFLEGAKKVEASKPYKHARSESTESDEKRESSRAYKHGDIESTERADKRQSLEGRKHGRAESTERHEKRQSWEGRKHGRRESTERDEKRQSSRAYKHGHTELTERDGKRQSWEGRKHGRSESTERDEKREPSNAHIHARAQSTKSDKKGVSVKATKHAEAATKSGSADRGEKVESSKANNQGGAATKSGSADIGGKGVSVKATTQGEAATKAASTKATTRAGAATKAASTKATTHSEAAKKAASTKATTQGEAATKAASTKGTTQAGGATKSASSKATREAGAAAEAASAESGEKVVDQDASSNSDNVHTTGHQYLPLDNNSNPNSNPKTPGPRHAISTIPDASTPGDSAPKSAKFQVNADVDFTTQSNIKTQPTIANSIGNYSLGGEGLIHATLYACNSNPKNRVPDFCVLTIPDALRQCNSDPNCGGYDVTTNINWHSTYDVNGQTVVQLFAAGAATSTNTEWSFYDKPRSTSNNLIGNYSFCGKGIIHVASYNCNSNPKNVVSGYCVLTIPDALTQCNSDPNCGGIEVTTNVGWHNAYDVNGQTVVQLFAVGSATNPNAEWTCFNKPEPTVPNSIGNYAIGGQGYNRVSVYDCNSNPNNRVSGFCILTIPDALTQCNSDPHCGGIEVTTDVNWHNAYDVNGQTVVQLFAVGTAKKRNAEWSFYDKPQPTAVNSSSNYSFGSDGVIHAALYNCNSNPKNRVPGFCVLTIPDALRQCDSDPNCGGYDVTTNINWHNTYDVNGQTVVQLFAAGAATSTNTEWSFYDKPRSTSNNLIGNYSFCGKGIIHVASYN</sequence>
<feature type="compositionally biased region" description="Low complexity" evidence="1">
    <location>
        <begin position="8"/>
        <end position="17"/>
    </location>
</feature>
<dbReference type="AlphaFoldDB" id="A0A821U204"/>
<feature type="non-terminal residue" evidence="2">
    <location>
        <position position="1"/>
    </location>
</feature>
<feature type="region of interest" description="Disordered" evidence="1">
    <location>
        <begin position="1"/>
        <end position="387"/>
    </location>
</feature>
<dbReference type="EMBL" id="CAJOBS010004524">
    <property type="protein sequence ID" value="CAF4882934.1"/>
    <property type="molecule type" value="Genomic_DNA"/>
</dbReference>
<dbReference type="Proteomes" id="UP000663838">
    <property type="component" value="Unassembled WGS sequence"/>
</dbReference>
<organism evidence="2 3">
    <name type="scientific">Rotaria socialis</name>
    <dbReference type="NCBI Taxonomy" id="392032"/>
    <lineage>
        <taxon>Eukaryota</taxon>
        <taxon>Metazoa</taxon>
        <taxon>Spiralia</taxon>
        <taxon>Gnathifera</taxon>
        <taxon>Rotifera</taxon>
        <taxon>Eurotatoria</taxon>
        <taxon>Bdelloidea</taxon>
        <taxon>Philodinida</taxon>
        <taxon>Philodinidae</taxon>
        <taxon>Rotaria</taxon>
    </lineage>
</organism>
<feature type="compositionally biased region" description="Polar residues" evidence="1">
    <location>
        <begin position="210"/>
        <end position="223"/>
    </location>
</feature>
<evidence type="ECO:0000313" key="2">
    <source>
        <dbReference type="EMBL" id="CAF4882934.1"/>
    </source>
</evidence>
<feature type="compositionally biased region" description="Basic and acidic residues" evidence="1">
    <location>
        <begin position="190"/>
        <end position="209"/>
    </location>
</feature>
<protein>
    <submittedName>
        <fullName evidence="2">Uncharacterized protein</fullName>
    </submittedName>
</protein>